<keyword evidence="1" id="KW-0472">Membrane</keyword>
<organism evidence="2 3">
    <name type="scientific">Candidatus Kerfeldbacteria bacterium RIFCSPHIGHO2_12_FULL_48_17</name>
    <dbReference type="NCBI Taxonomy" id="1798542"/>
    <lineage>
        <taxon>Bacteria</taxon>
        <taxon>Candidatus Kerfeldiibacteriota</taxon>
    </lineage>
</organism>
<keyword evidence="1" id="KW-0812">Transmembrane</keyword>
<dbReference type="AlphaFoldDB" id="A0A1G2AWW1"/>
<proteinExistence type="predicted"/>
<evidence type="ECO:0000256" key="1">
    <source>
        <dbReference type="SAM" id="Phobius"/>
    </source>
</evidence>
<protein>
    <submittedName>
        <fullName evidence="2">Uncharacterized protein</fullName>
    </submittedName>
</protein>
<reference evidence="2 3" key="1">
    <citation type="journal article" date="2016" name="Nat. Commun.">
        <title>Thousands of microbial genomes shed light on interconnected biogeochemical processes in an aquifer system.</title>
        <authorList>
            <person name="Anantharaman K."/>
            <person name="Brown C.T."/>
            <person name="Hug L.A."/>
            <person name="Sharon I."/>
            <person name="Castelle C.J."/>
            <person name="Probst A.J."/>
            <person name="Thomas B.C."/>
            <person name="Singh A."/>
            <person name="Wilkins M.J."/>
            <person name="Karaoz U."/>
            <person name="Brodie E.L."/>
            <person name="Williams K.H."/>
            <person name="Hubbard S.S."/>
            <person name="Banfield J.F."/>
        </authorList>
    </citation>
    <scope>NUCLEOTIDE SEQUENCE [LARGE SCALE GENOMIC DNA]</scope>
</reference>
<keyword evidence="1" id="KW-1133">Transmembrane helix</keyword>
<evidence type="ECO:0000313" key="2">
    <source>
        <dbReference type="EMBL" id="OGY81404.1"/>
    </source>
</evidence>
<sequence>MPREGHSQTTNAEQIRQKEMEMEKREIFARMFFLGAGALLLTAAILMIFGFFCAVAFAQEQNAPEKPKEEEVTLKDNGWPFEVGNVNFTFTKPDKVVAVNAQAQGVHVRMWRQNDDKTWRLLTKFHLTASDTQAELGNVLSPKQEGRLNAELLKNGTFQKGDIFWIQVESTPEKLKDWGQAWKNGLTEAVSGKKPEEKDKKKPALLGNVIVTLKE</sequence>
<dbReference type="EMBL" id="MHKD01000044">
    <property type="protein sequence ID" value="OGY81404.1"/>
    <property type="molecule type" value="Genomic_DNA"/>
</dbReference>
<evidence type="ECO:0000313" key="3">
    <source>
        <dbReference type="Proteomes" id="UP000176952"/>
    </source>
</evidence>
<name>A0A1G2AWW1_9BACT</name>
<dbReference type="Proteomes" id="UP000176952">
    <property type="component" value="Unassembled WGS sequence"/>
</dbReference>
<feature type="transmembrane region" description="Helical" evidence="1">
    <location>
        <begin position="32"/>
        <end position="58"/>
    </location>
</feature>
<comment type="caution">
    <text evidence="2">The sequence shown here is derived from an EMBL/GenBank/DDBJ whole genome shotgun (WGS) entry which is preliminary data.</text>
</comment>
<gene>
    <name evidence="2" type="ORF">A3F54_02005</name>
</gene>
<accession>A0A1G2AWW1</accession>